<sequence>MIVKGFHHKKGNECHQQHPRYIYLYVSLMIHSPSIDNIE</sequence>
<proteinExistence type="predicted"/>
<dbReference type="EMBL" id="CBXG010000029">
    <property type="protein sequence ID" value="CDM04903.1"/>
    <property type="molecule type" value="Genomic_DNA"/>
</dbReference>
<comment type="caution">
    <text evidence="1">The sequence shown here is derived from an EMBL/GenBank/DDBJ whole genome shotgun (WGS) entry which is preliminary data.</text>
</comment>
<accession>W6P5A7</accession>
<evidence type="ECO:0000313" key="1">
    <source>
        <dbReference type="EMBL" id="CDM04903.1"/>
    </source>
</evidence>
<protein>
    <submittedName>
        <fullName evidence="1">Uncharacterized protein</fullName>
    </submittedName>
</protein>
<evidence type="ECO:0000313" key="2">
    <source>
        <dbReference type="Proteomes" id="UP000019380"/>
    </source>
</evidence>
<gene>
    <name evidence="1" type="ORF">BN890_24890</name>
</gene>
<dbReference type="AlphaFoldDB" id="W6P5A7"/>
<organism evidence="1 2">
    <name type="scientific">Bacteroides xylanisolvens SD CC 1b</name>
    <dbReference type="NCBI Taxonomy" id="702447"/>
    <lineage>
        <taxon>Bacteria</taxon>
        <taxon>Pseudomonadati</taxon>
        <taxon>Bacteroidota</taxon>
        <taxon>Bacteroidia</taxon>
        <taxon>Bacteroidales</taxon>
        <taxon>Bacteroidaceae</taxon>
        <taxon>Bacteroides</taxon>
    </lineage>
</organism>
<name>W6P5A7_9BACE</name>
<dbReference type="Proteomes" id="UP000019380">
    <property type="component" value="Unassembled WGS sequence"/>
</dbReference>
<reference evidence="1 2" key="1">
    <citation type="submission" date="2013-12" db="EMBL/GenBank/DDBJ databases">
        <title>Improved hybrid genome assemblies of Bacteroides xylanisolvens SD CC 1b and Bacteroides xylanisolvens SD CC 2a using Illumina and 454 Sequencing.</title>
        <authorList>
            <person name="Ramaraj T."/>
            <person name="Sundararajan A."/>
            <person name="Mudge J."/>
            <person name="Schilkey F.D."/>
            <person name="Delvecchio V."/>
            <person name="Donlon M."/>
            <person name="Ziemer C."/>
        </authorList>
    </citation>
    <scope>NUCLEOTIDE SEQUENCE [LARGE SCALE GENOMIC DNA]</scope>
</reference>